<organism evidence="1 2">
    <name type="scientific">Gossypium stocksii</name>
    <dbReference type="NCBI Taxonomy" id="47602"/>
    <lineage>
        <taxon>Eukaryota</taxon>
        <taxon>Viridiplantae</taxon>
        <taxon>Streptophyta</taxon>
        <taxon>Embryophyta</taxon>
        <taxon>Tracheophyta</taxon>
        <taxon>Spermatophyta</taxon>
        <taxon>Magnoliopsida</taxon>
        <taxon>eudicotyledons</taxon>
        <taxon>Gunneridae</taxon>
        <taxon>Pentapetalae</taxon>
        <taxon>rosids</taxon>
        <taxon>malvids</taxon>
        <taxon>Malvales</taxon>
        <taxon>Malvaceae</taxon>
        <taxon>Malvoideae</taxon>
        <taxon>Gossypium</taxon>
    </lineage>
</organism>
<accession>A0A9D4ACA2</accession>
<dbReference type="AlphaFoldDB" id="A0A9D4ACA2"/>
<dbReference type="Proteomes" id="UP000828251">
    <property type="component" value="Unassembled WGS sequence"/>
</dbReference>
<comment type="caution">
    <text evidence="1">The sequence shown here is derived from an EMBL/GenBank/DDBJ whole genome shotgun (WGS) entry which is preliminary data.</text>
</comment>
<evidence type="ECO:0000313" key="1">
    <source>
        <dbReference type="EMBL" id="KAH1106335.1"/>
    </source>
</evidence>
<name>A0A9D4ACA2_9ROSI</name>
<proteinExistence type="predicted"/>
<reference evidence="1 2" key="1">
    <citation type="journal article" date="2021" name="Plant Biotechnol. J.">
        <title>Multi-omics assisted identification of the key and species-specific regulatory components of drought-tolerant mechanisms in Gossypium stocksii.</title>
        <authorList>
            <person name="Yu D."/>
            <person name="Ke L."/>
            <person name="Zhang D."/>
            <person name="Wu Y."/>
            <person name="Sun Y."/>
            <person name="Mei J."/>
            <person name="Sun J."/>
            <person name="Sun Y."/>
        </authorList>
    </citation>
    <scope>NUCLEOTIDE SEQUENCE [LARGE SCALE GENOMIC DNA]</scope>
    <source>
        <strain evidence="2">cv. E1</strain>
        <tissue evidence="1">Leaf</tissue>
    </source>
</reference>
<evidence type="ECO:0008006" key="3">
    <source>
        <dbReference type="Google" id="ProtNLM"/>
    </source>
</evidence>
<dbReference type="EMBL" id="JAIQCV010000004">
    <property type="protein sequence ID" value="KAH1106335.1"/>
    <property type="molecule type" value="Genomic_DNA"/>
</dbReference>
<evidence type="ECO:0000313" key="2">
    <source>
        <dbReference type="Proteomes" id="UP000828251"/>
    </source>
</evidence>
<sequence>MVIKKAKPIVEDKSYICGLFKEIKVRARRFQYSSFRFMPKTTNSANHVLAEKGRRYASFMYWIEEDLVRVDEEACLKVLAWYQLPCSKGLVRYIPITTTGSTNSTATTHVCPPFTSVQLVQSFPRQDTINLDDTNFVQWKQHIRLITDGYNLTGFLDGSLLILPRFMSSPNGSLVLNPDTSAYFQQDKFLASGFFPP</sequence>
<gene>
    <name evidence="1" type="ORF">J1N35_010103</name>
</gene>
<dbReference type="OrthoDB" id="10531313at2759"/>
<protein>
    <recommendedName>
        <fullName evidence="3">Retrotransposon Copia-like N-terminal domain-containing protein</fullName>
    </recommendedName>
</protein>
<keyword evidence="2" id="KW-1185">Reference proteome</keyword>